<evidence type="ECO:0000313" key="3">
    <source>
        <dbReference type="Proteomes" id="UP000324927"/>
    </source>
</evidence>
<keyword evidence="3" id="KW-1185">Reference proteome</keyword>
<keyword evidence="1" id="KW-1133">Transmembrane helix</keyword>
<gene>
    <name evidence="2" type="ORF">FZ942_33345</name>
</gene>
<name>A0A5A9G5B3_AZOLI</name>
<accession>A0A5A9G5B3</accession>
<proteinExistence type="predicted"/>
<dbReference type="RefSeq" id="WP_149235341.1">
    <property type="nucleotide sequence ID" value="NZ_JALJXJ010000027.1"/>
</dbReference>
<dbReference type="Proteomes" id="UP000324927">
    <property type="component" value="Unassembled WGS sequence"/>
</dbReference>
<keyword evidence="1" id="KW-0472">Membrane</keyword>
<keyword evidence="1" id="KW-0812">Transmembrane</keyword>
<evidence type="ECO:0000256" key="1">
    <source>
        <dbReference type="SAM" id="Phobius"/>
    </source>
</evidence>
<organism evidence="2 3">
    <name type="scientific">Azospirillum lipoferum</name>
    <dbReference type="NCBI Taxonomy" id="193"/>
    <lineage>
        <taxon>Bacteria</taxon>
        <taxon>Pseudomonadati</taxon>
        <taxon>Pseudomonadota</taxon>
        <taxon>Alphaproteobacteria</taxon>
        <taxon>Rhodospirillales</taxon>
        <taxon>Azospirillaceae</taxon>
        <taxon>Azospirillum</taxon>
    </lineage>
</organism>
<reference evidence="2 3" key="1">
    <citation type="submission" date="2019-08" db="EMBL/GenBank/DDBJ databases">
        <authorList>
            <person name="Grouzdev D."/>
            <person name="Tikhonova E."/>
            <person name="Kravchenko I."/>
        </authorList>
    </citation>
    <scope>NUCLEOTIDE SEQUENCE [LARGE SCALE GENOMIC DNA]</scope>
    <source>
        <strain evidence="2 3">59b</strain>
    </source>
</reference>
<sequence>MMARKGTVKSTVAERQGGEYRVAMTTPRDHRYVGCRFPAAVIATVVWLYFRFTLVQNSAC</sequence>
<evidence type="ECO:0000313" key="2">
    <source>
        <dbReference type="EMBL" id="KAA0588429.1"/>
    </source>
</evidence>
<dbReference type="AlphaFoldDB" id="A0A5A9G5B3"/>
<dbReference type="EMBL" id="VTTN01000027">
    <property type="protein sequence ID" value="KAA0588429.1"/>
    <property type="molecule type" value="Genomic_DNA"/>
</dbReference>
<feature type="transmembrane region" description="Helical" evidence="1">
    <location>
        <begin position="33"/>
        <end position="50"/>
    </location>
</feature>
<comment type="caution">
    <text evidence="2">The sequence shown here is derived from an EMBL/GenBank/DDBJ whole genome shotgun (WGS) entry which is preliminary data.</text>
</comment>
<protein>
    <submittedName>
        <fullName evidence="2">Uncharacterized protein</fullName>
    </submittedName>
</protein>